<dbReference type="AlphaFoldDB" id="A0A2A4JKI8"/>
<gene>
    <name evidence="2" type="ORF">B5V51_998</name>
</gene>
<dbReference type="InterPro" id="IPR010770">
    <property type="entry name" value="Ecd"/>
</dbReference>
<reference evidence="2" key="1">
    <citation type="submission" date="2017-09" db="EMBL/GenBank/DDBJ databases">
        <title>Contemporary evolution of a Lepidopteran species, Heliothis virescens, in response to modern agricultural practices.</title>
        <authorList>
            <person name="Fritz M.L."/>
            <person name="Deyonke A.M."/>
            <person name="Papanicolaou A."/>
            <person name="Micinski S."/>
            <person name="Westbrook J."/>
            <person name="Gould F."/>
        </authorList>
    </citation>
    <scope>NUCLEOTIDE SEQUENCE [LARGE SCALE GENOMIC DNA]</scope>
    <source>
        <strain evidence="2">HvINT-</strain>
        <tissue evidence="2">Whole body</tissue>
    </source>
</reference>
<dbReference type="PANTHER" id="PTHR13060">
    <property type="entry name" value="SGT1 PROTEIN HSGT1 SUPPRESSOR OF GCR2"/>
    <property type="match status" value="1"/>
</dbReference>
<comment type="caution">
    <text evidence="2">The sequence shown here is derived from an EMBL/GenBank/DDBJ whole genome shotgun (WGS) entry which is preliminary data.</text>
</comment>
<dbReference type="Pfam" id="PF07093">
    <property type="entry name" value="SGT1"/>
    <property type="match status" value="1"/>
</dbReference>
<sequence length="567" mass="64660">MSSQYNLPIEPPNDDTILCLFFSSKFDSSTSFLEELCLELNNFIKSKSKDYIWHRDEFLVYVPLVNKDTDQPRYLCSTTCFGDNLEDEWFIVHIILELSKQYNDLIIQVKDSDGDFLLIEAANLLQSWANPENTENRVFIFNHHIHIIPPQVVPLEDKLELQKALRIIKETPHLTQASNEIQEAILNRIGNYPDKFMEHIHKAAVTLPSNLATLLTLKPSLVAPIIDAYCNHDVIDANCCKKINFDDCITVEIKFTKFLYASLMHSKIISGAKHIAGVKNDKKNILGLKLMCGFQIIMNKASGKDLYSSKEYNRFLKSLKQNGYFRNNIEGSKEYSSLLERAQQYYSTVECPVSSQVSTVITELMASNEFSTLKQSLKSMQLVEQSNNLGDNEDWLNINPEQLNQLLYTRYGKKSKMKSDDLVTSQRITEELSSFLKETSDYEGIETDRNELSEPDSINFESDKFVSCIEKMLKMLSTGSGHCETDESDDDYDSTYFNENDDSDECDKELQAKLEKNTTENLKDSQSVVGNIIQSMKEEKAAPGPSSNLLRSLGMSKTELLDSDDEI</sequence>
<accession>A0A2A4JKI8</accession>
<feature type="region of interest" description="Disordered" evidence="1">
    <location>
        <begin position="479"/>
        <end position="503"/>
    </location>
</feature>
<dbReference type="STRING" id="7102.A0A2A4JKI8"/>
<feature type="region of interest" description="Disordered" evidence="1">
    <location>
        <begin position="537"/>
        <end position="567"/>
    </location>
</feature>
<name>A0A2A4JKI8_HELVI</name>
<dbReference type="GO" id="GO:0005634">
    <property type="term" value="C:nucleus"/>
    <property type="evidence" value="ECO:0007669"/>
    <property type="project" value="TreeGrafter"/>
</dbReference>
<evidence type="ECO:0000313" key="2">
    <source>
        <dbReference type="EMBL" id="PCG72238.1"/>
    </source>
</evidence>
<dbReference type="PANTHER" id="PTHR13060:SF0">
    <property type="entry name" value="PROTEIN ECDYSONELESS HOMOLOG"/>
    <property type="match status" value="1"/>
</dbReference>
<feature type="compositionally biased region" description="Acidic residues" evidence="1">
    <location>
        <begin position="486"/>
        <end position="503"/>
    </location>
</feature>
<organism evidence="2">
    <name type="scientific">Heliothis virescens</name>
    <name type="common">Tobacco budworm moth</name>
    <dbReference type="NCBI Taxonomy" id="7102"/>
    <lineage>
        <taxon>Eukaryota</taxon>
        <taxon>Metazoa</taxon>
        <taxon>Ecdysozoa</taxon>
        <taxon>Arthropoda</taxon>
        <taxon>Hexapoda</taxon>
        <taxon>Insecta</taxon>
        <taxon>Pterygota</taxon>
        <taxon>Neoptera</taxon>
        <taxon>Endopterygota</taxon>
        <taxon>Lepidoptera</taxon>
        <taxon>Glossata</taxon>
        <taxon>Ditrysia</taxon>
        <taxon>Noctuoidea</taxon>
        <taxon>Noctuidae</taxon>
        <taxon>Heliothinae</taxon>
        <taxon>Heliothis</taxon>
    </lineage>
</organism>
<dbReference type="EMBL" id="NWSH01001177">
    <property type="protein sequence ID" value="PCG72238.1"/>
    <property type="molecule type" value="Genomic_DNA"/>
</dbReference>
<proteinExistence type="predicted"/>
<protein>
    <recommendedName>
        <fullName evidence="3">Protein ecdysoneless</fullName>
    </recommendedName>
</protein>
<evidence type="ECO:0008006" key="3">
    <source>
        <dbReference type="Google" id="ProtNLM"/>
    </source>
</evidence>
<evidence type="ECO:0000256" key="1">
    <source>
        <dbReference type="SAM" id="MobiDB-lite"/>
    </source>
</evidence>